<dbReference type="RefSeq" id="WP_132939067.1">
    <property type="nucleotide sequence ID" value="NZ_CP119676.1"/>
</dbReference>
<dbReference type="EMBL" id="SLZW01000005">
    <property type="protein sequence ID" value="TCS62622.1"/>
    <property type="molecule type" value="Genomic_DNA"/>
</dbReference>
<dbReference type="OrthoDB" id="5489421at2"/>
<dbReference type="InterPro" id="IPR007848">
    <property type="entry name" value="Small_mtfrase_dom"/>
</dbReference>
<keyword evidence="5" id="KW-1185">Reference proteome</keyword>
<dbReference type="Proteomes" id="UP000295304">
    <property type="component" value="Unassembled WGS sequence"/>
</dbReference>
<evidence type="ECO:0000259" key="3">
    <source>
        <dbReference type="Pfam" id="PF05175"/>
    </source>
</evidence>
<dbReference type="GO" id="GO:0008168">
    <property type="term" value="F:methyltransferase activity"/>
    <property type="evidence" value="ECO:0007669"/>
    <property type="project" value="UniProtKB-KW"/>
</dbReference>
<gene>
    <name evidence="4" type="ORF">EDD55_105169</name>
</gene>
<dbReference type="SUPFAM" id="SSF53335">
    <property type="entry name" value="S-adenosyl-L-methionine-dependent methyltransferases"/>
    <property type="match status" value="1"/>
</dbReference>
<dbReference type="PANTHER" id="PTHR47739">
    <property type="entry name" value="TRNA1(VAL) (ADENINE(37)-N6)-METHYLTRANSFERASE"/>
    <property type="match status" value="1"/>
</dbReference>
<comment type="caution">
    <text evidence="4">The sequence shown here is derived from an EMBL/GenBank/DDBJ whole genome shotgun (WGS) entry which is preliminary data.</text>
</comment>
<keyword evidence="1 4" id="KW-0489">Methyltransferase</keyword>
<name>A0A4R3JAG6_9PROT</name>
<sequence>MNSPGANDPGLDSRDSPASCEIPEEVSDDALLGGRVRLLQPLAGYRAAIDPVLLAAAIAPRSRARVLDAGMGVGAAALCLARRVADITVTGIELQEPLAALARRNIALNGVQGRVDVVLGDIAAPPDAIARGGFDHVMVNPPYMERGQGHPPPETSRAAAHVEGRSSLDDWVKFALAMTKTKGDVTFVHRADRLDDVLAALHGRAGAITVLPIRSRSGRQAKRVIVRARKGVSGPLQLLSALIVHDAGGGYTSRAQDILQEARALNFRDFC</sequence>
<evidence type="ECO:0000313" key="4">
    <source>
        <dbReference type="EMBL" id="TCS62622.1"/>
    </source>
</evidence>
<keyword evidence="1 4" id="KW-0808">Transferase</keyword>
<organism evidence="4 5">
    <name type="scientific">Varunaivibrio sulfuroxidans</name>
    <dbReference type="NCBI Taxonomy" id="1773489"/>
    <lineage>
        <taxon>Bacteria</taxon>
        <taxon>Pseudomonadati</taxon>
        <taxon>Pseudomonadota</taxon>
        <taxon>Alphaproteobacteria</taxon>
        <taxon>Rhodospirillales</taxon>
        <taxon>Magnetovibrionaceae</taxon>
        <taxon>Varunaivibrio</taxon>
    </lineage>
</organism>
<keyword evidence="2" id="KW-0949">S-adenosyl-L-methionine</keyword>
<reference evidence="4 5" key="1">
    <citation type="submission" date="2019-03" db="EMBL/GenBank/DDBJ databases">
        <title>Genomic Encyclopedia of Type Strains, Phase IV (KMG-IV): sequencing the most valuable type-strain genomes for metagenomic binning, comparative biology and taxonomic classification.</title>
        <authorList>
            <person name="Goeker M."/>
        </authorList>
    </citation>
    <scope>NUCLEOTIDE SEQUENCE [LARGE SCALE GENOMIC DNA]</scope>
    <source>
        <strain evidence="4 5">DSM 101688</strain>
    </source>
</reference>
<protein>
    <submittedName>
        <fullName evidence="4">tRNA1(Val) A37 N6-methylase TrmN6</fullName>
    </submittedName>
</protein>
<dbReference type="AlphaFoldDB" id="A0A4R3JAG6"/>
<feature type="domain" description="Methyltransferase small" evidence="3">
    <location>
        <begin position="53"/>
        <end position="147"/>
    </location>
</feature>
<dbReference type="PANTHER" id="PTHR47739:SF1">
    <property type="entry name" value="TRNA1(VAL) (ADENINE(37)-N6)-METHYLTRANSFERASE"/>
    <property type="match status" value="1"/>
</dbReference>
<dbReference type="GO" id="GO:0032259">
    <property type="term" value="P:methylation"/>
    <property type="evidence" value="ECO:0007669"/>
    <property type="project" value="UniProtKB-KW"/>
</dbReference>
<dbReference type="Gene3D" id="3.40.50.150">
    <property type="entry name" value="Vaccinia Virus protein VP39"/>
    <property type="match status" value="1"/>
</dbReference>
<dbReference type="InterPro" id="IPR050210">
    <property type="entry name" value="tRNA_Adenine-N(6)_MTase"/>
</dbReference>
<accession>A0A4R3JAG6</accession>
<dbReference type="InterPro" id="IPR029063">
    <property type="entry name" value="SAM-dependent_MTases_sf"/>
</dbReference>
<dbReference type="Pfam" id="PF05175">
    <property type="entry name" value="MTS"/>
    <property type="match status" value="1"/>
</dbReference>
<evidence type="ECO:0000256" key="1">
    <source>
        <dbReference type="ARBA" id="ARBA00022603"/>
    </source>
</evidence>
<evidence type="ECO:0000313" key="5">
    <source>
        <dbReference type="Proteomes" id="UP000295304"/>
    </source>
</evidence>
<proteinExistence type="predicted"/>
<dbReference type="CDD" id="cd02440">
    <property type="entry name" value="AdoMet_MTases"/>
    <property type="match status" value="1"/>
</dbReference>
<evidence type="ECO:0000256" key="2">
    <source>
        <dbReference type="ARBA" id="ARBA00022691"/>
    </source>
</evidence>